<organism evidence="1 2">
    <name type="scientific">Linum trigynum</name>
    <dbReference type="NCBI Taxonomy" id="586398"/>
    <lineage>
        <taxon>Eukaryota</taxon>
        <taxon>Viridiplantae</taxon>
        <taxon>Streptophyta</taxon>
        <taxon>Embryophyta</taxon>
        <taxon>Tracheophyta</taxon>
        <taxon>Spermatophyta</taxon>
        <taxon>Magnoliopsida</taxon>
        <taxon>eudicotyledons</taxon>
        <taxon>Gunneridae</taxon>
        <taxon>Pentapetalae</taxon>
        <taxon>rosids</taxon>
        <taxon>fabids</taxon>
        <taxon>Malpighiales</taxon>
        <taxon>Linaceae</taxon>
        <taxon>Linum</taxon>
    </lineage>
</organism>
<dbReference type="CDD" id="cd17039">
    <property type="entry name" value="Ubl_ubiquitin_like"/>
    <property type="match status" value="2"/>
</dbReference>
<name>A0AAV2EUF1_9ROSI</name>
<evidence type="ECO:0008006" key="3">
    <source>
        <dbReference type="Google" id="ProtNLM"/>
    </source>
</evidence>
<sequence length="174" mass="19481">MSALVVISGGLVEAQYEFPPLSTVRDAKAQIQSDYAVPIRRQILRRRGPNNSPVGPEILVDARALESYGIGPNGWARLDLEVVMDRLVSVLVVVTSLQLPGWQEEIRCRETETVLDFKEQIAYKLGWGSPAEMVLRHRRTVMSLDNAAVIQYLVTDGSRLTVEFPKMPAPRPRL</sequence>
<dbReference type="InterPro" id="IPR029071">
    <property type="entry name" value="Ubiquitin-like_domsf"/>
</dbReference>
<dbReference type="SUPFAM" id="SSF54236">
    <property type="entry name" value="Ubiquitin-like"/>
    <property type="match status" value="1"/>
</dbReference>
<keyword evidence="2" id="KW-1185">Reference proteome</keyword>
<dbReference type="EMBL" id="OZ034818">
    <property type="protein sequence ID" value="CAL1389353.1"/>
    <property type="molecule type" value="Genomic_DNA"/>
</dbReference>
<evidence type="ECO:0000313" key="1">
    <source>
        <dbReference type="EMBL" id="CAL1389353.1"/>
    </source>
</evidence>
<dbReference type="Gene3D" id="3.10.20.90">
    <property type="entry name" value="Phosphatidylinositol 3-kinase Catalytic Subunit, Chain A, domain 1"/>
    <property type="match status" value="1"/>
</dbReference>
<evidence type="ECO:0000313" key="2">
    <source>
        <dbReference type="Proteomes" id="UP001497516"/>
    </source>
</evidence>
<reference evidence="1 2" key="1">
    <citation type="submission" date="2024-04" db="EMBL/GenBank/DDBJ databases">
        <authorList>
            <person name="Fracassetti M."/>
        </authorList>
    </citation>
    <scope>NUCLEOTIDE SEQUENCE [LARGE SCALE GENOMIC DNA]</scope>
</reference>
<protein>
    <recommendedName>
        <fullName evidence="3">Ubiquitin-like domain-containing protein</fullName>
    </recommendedName>
</protein>
<accession>A0AAV2EUF1</accession>
<gene>
    <name evidence="1" type="ORF">LTRI10_LOCUS30219</name>
</gene>
<proteinExistence type="predicted"/>
<dbReference type="Proteomes" id="UP001497516">
    <property type="component" value="Chromosome 5"/>
</dbReference>
<dbReference type="AlphaFoldDB" id="A0AAV2EUF1"/>